<reference evidence="3" key="1">
    <citation type="submission" date="2019-08" db="EMBL/GenBank/DDBJ databases">
        <title>The improved chromosome-level genome for the pearl oyster Pinctada fucata martensii using PacBio sequencing and Hi-C.</title>
        <authorList>
            <person name="Zheng Z."/>
        </authorList>
    </citation>
    <scope>NUCLEOTIDE SEQUENCE</scope>
    <source>
        <strain evidence="3">ZZ-2019</strain>
        <tissue evidence="3">Adductor muscle</tissue>
    </source>
</reference>
<dbReference type="InterPro" id="IPR035897">
    <property type="entry name" value="Toll_tir_struct_dom_sf"/>
</dbReference>
<proteinExistence type="predicted"/>
<dbReference type="Gene3D" id="3.40.50.11530">
    <property type="match status" value="1"/>
</dbReference>
<dbReference type="PANTHER" id="PTHR34257">
    <property type="entry name" value="ADAPTER PROTEIN CIKS"/>
    <property type="match status" value="1"/>
</dbReference>
<dbReference type="GO" id="GO:0043123">
    <property type="term" value="P:positive regulation of canonical NF-kappaB signal transduction"/>
    <property type="evidence" value="ECO:0007669"/>
    <property type="project" value="TreeGrafter"/>
</dbReference>
<feature type="region of interest" description="Disordered" evidence="1">
    <location>
        <begin position="455"/>
        <end position="502"/>
    </location>
</feature>
<feature type="compositionally biased region" description="Low complexity" evidence="1">
    <location>
        <begin position="720"/>
        <end position="743"/>
    </location>
</feature>
<evidence type="ECO:0000256" key="1">
    <source>
        <dbReference type="SAM" id="MobiDB-lite"/>
    </source>
</evidence>
<dbReference type="InterPro" id="IPR053047">
    <property type="entry name" value="E3_ubiq_ligase_TRAF3IP2"/>
</dbReference>
<keyword evidence="4" id="KW-1185">Reference proteome</keyword>
<feature type="region of interest" description="Disordered" evidence="1">
    <location>
        <begin position="718"/>
        <end position="743"/>
    </location>
</feature>
<name>A0AA89C5R7_PINIB</name>
<evidence type="ECO:0000313" key="4">
    <source>
        <dbReference type="Proteomes" id="UP001186944"/>
    </source>
</evidence>
<dbReference type="PROSITE" id="PS51534">
    <property type="entry name" value="SEFIR"/>
    <property type="match status" value="1"/>
</dbReference>
<dbReference type="AlphaFoldDB" id="A0AA89C5R7"/>
<dbReference type="EMBL" id="VSWD01000005">
    <property type="protein sequence ID" value="KAK3102164.1"/>
    <property type="molecule type" value="Genomic_DNA"/>
</dbReference>
<feature type="domain" description="SEFIR" evidence="2">
    <location>
        <begin position="564"/>
        <end position="707"/>
    </location>
</feature>
<dbReference type="GO" id="GO:0006959">
    <property type="term" value="P:humoral immune response"/>
    <property type="evidence" value="ECO:0007669"/>
    <property type="project" value="TreeGrafter"/>
</dbReference>
<gene>
    <name evidence="3" type="ORF">FSP39_009271</name>
</gene>
<comment type="caution">
    <text evidence="3">The sequence shown here is derived from an EMBL/GenBank/DDBJ whole genome shotgun (WGS) entry which is preliminary data.</text>
</comment>
<accession>A0AA89C5R7</accession>
<dbReference type="PANTHER" id="PTHR34257:SF2">
    <property type="entry name" value="E3 UBIQUITIN LIGASE TRAF3IP2"/>
    <property type="match status" value="1"/>
</dbReference>
<organism evidence="3 4">
    <name type="scientific">Pinctada imbricata</name>
    <name type="common">Atlantic pearl-oyster</name>
    <name type="synonym">Pinctada martensii</name>
    <dbReference type="NCBI Taxonomy" id="66713"/>
    <lineage>
        <taxon>Eukaryota</taxon>
        <taxon>Metazoa</taxon>
        <taxon>Spiralia</taxon>
        <taxon>Lophotrochozoa</taxon>
        <taxon>Mollusca</taxon>
        <taxon>Bivalvia</taxon>
        <taxon>Autobranchia</taxon>
        <taxon>Pteriomorphia</taxon>
        <taxon>Pterioida</taxon>
        <taxon>Pterioidea</taxon>
        <taxon>Pteriidae</taxon>
        <taxon>Pinctada</taxon>
    </lineage>
</organism>
<protein>
    <recommendedName>
        <fullName evidence="2">SEFIR domain-containing protein</fullName>
    </recommendedName>
</protein>
<feature type="compositionally biased region" description="Polar residues" evidence="1">
    <location>
        <begin position="491"/>
        <end position="502"/>
    </location>
</feature>
<evidence type="ECO:0000259" key="2">
    <source>
        <dbReference type="PROSITE" id="PS51534"/>
    </source>
</evidence>
<evidence type="ECO:0000313" key="3">
    <source>
        <dbReference type="EMBL" id="KAK3102164.1"/>
    </source>
</evidence>
<dbReference type="InterPro" id="IPR013568">
    <property type="entry name" value="SEFIR_dom"/>
</dbReference>
<sequence length="743" mass="85494">MTNVETPQNLRLLTEPHWTVELSNSQNYMTNGETPKNHRLLTEPHWTVGLSNSQNSMTNIKKTSQDHRLMAEPHWTCMESKKTTHGRNTLTLFEEYLKKKNNSVKALKDALEAMARPDALQVLLDAMPEIEQKYKIDLQKRHMKLEPTQHDEDMSYTHMSHHHPSMYPSMANGHSHVGHRMGMPGYHPPMYNQMNITCQPYSATSYSNMDIDIGSTPSSSASTMHQIKEINITHNYQRPAHQHPNHTHTHIQQGVIRYSHPPTNIHHTGMSTAQSMAVNVDNRDNYTRDDVEMTDVGRSIIHREDPQPLPQAILRNQNHYIASLNRVPRLLNPNDMNVDREEEVVSSNCMEPPTCSHAPLGRKISDESNARQPLTEPRCQNKKLALNISAAPIRTQMTNGHEFVSPSPTQTPTQSPLDKLQQITGSEIYMPDEKYKNMIDQKNREELMYNRCGNEGFQRRRSDQRGAAGGGSSSSKENANSNDWFNFHPRNPTSNISASQSSDLVGKTAAVGKDQVVKTFPLRAKSMLACQSPESPKEKSPTLTKSQSMPCDMKPAEYKKAFRYIKAFVTYAAESKRHIQRVLNMCRCLEKNGFTCCMDMYDRRMPTEDKEGWVEQRFQEADFILLCVSQRYIEETEFYEEKEEVMPDSQLHTAQIYRLMLDEYRQNGRNRRFIPIMVDGTGEEHIPEWLQNTLHYRWPNHFRDLMWFLTKPETRIKIRQQSSSASDQSTPSPQSPKSPTSEN</sequence>
<dbReference type="SUPFAM" id="SSF52200">
    <property type="entry name" value="Toll/Interleukin receptor TIR domain"/>
    <property type="match status" value="1"/>
</dbReference>
<dbReference type="Pfam" id="PF08357">
    <property type="entry name" value="SEFIR"/>
    <property type="match status" value="1"/>
</dbReference>
<dbReference type="Proteomes" id="UP001186944">
    <property type="component" value="Unassembled WGS sequence"/>
</dbReference>